<dbReference type="EMBL" id="JAHHHD010000001">
    <property type="protein sequence ID" value="MBW4657135.1"/>
    <property type="molecule type" value="Genomic_DNA"/>
</dbReference>
<reference evidence="2" key="2">
    <citation type="journal article" date="2022" name="Microbiol. Resour. Announc.">
        <title>Metagenome Sequencing to Explore Phylogenomics of Terrestrial Cyanobacteria.</title>
        <authorList>
            <person name="Ward R.D."/>
            <person name="Stajich J.E."/>
            <person name="Johansen J.R."/>
            <person name="Huntemann M."/>
            <person name="Clum A."/>
            <person name="Foster B."/>
            <person name="Foster B."/>
            <person name="Roux S."/>
            <person name="Palaniappan K."/>
            <person name="Varghese N."/>
            <person name="Mukherjee S."/>
            <person name="Reddy T.B.K."/>
            <person name="Daum C."/>
            <person name="Copeland A."/>
            <person name="Chen I.A."/>
            <person name="Ivanova N.N."/>
            <person name="Kyrpides N.C."/>
            <person name="Shapiro N."/>
            <person name="Eloe-Fadrosh E.A."/>
            <person name="Pietrasiak N."/>
        </authorList>
    </citation>
    <scope>NUCLEOTIDE SEQUENCE</scope>
    <source>
        <strain evidence="2">UHER 2000/2452</strain>
    </source>
</reference>
<evidence type="ECO:0000313" key="3">
    <source>
        <dbReference type="Proteomes" id="UP000757435"/>
    </source>
</evidence>
<dbReference type="GO" id="GO:0005737">
    <property type="term" value="C:cytoplasm"/>
    <property type="evidence" value="ECO:0007669"/>
    <property type="project" value="GOC"/>
</dbReference>
<evidence type="ECO:0000313" key="2">
    <source>
        <dbReference type="EMBL" id="MBW4657135.1"/>
    </source>
</evidence>
<gene>
    <name evidence="2" type="ORF">KME15_00535</name>
</gene>
<proteinExistence type="predicted"/>
<dbReference type="NCBIfam" id="TIGR01444">
    <property type="entry name" value="fkbM_fam"/>
    <property type="match status" value="1"/>
</dbReference>
<dbReference type="GO" id="GO:0008168">
    <property type="term" value="F:methyltransferase activity"/>
    <property type="evidence" value="ECO:0007669"/>
    <property type="project" value="UniProtKB-KW"/>
</dbReference>
<dbReference type="Pfam" id="PF05050">
    <property type="entry name" value="Methyltransf_21"/>
    <property type="match status" value="1"/>
</dbReference>
<protein>
    <submittedName>
        <fullName evidence="2">FkbM family methyltransferase</fullName>
    </submittedName>
</protein>
<dbReference type="GO" id="GO:0032259">
    <property type="term" value="P:methylation"/>
    <property type="evidence" value="ECO:0007669"/>
    <property type="project" value="UniProtKB-KW"/>
</dbReference>
<dbReference type="InterPro" id="IPR053202">
    <property type="entry name" value="EGF_Rcpt_Signaling_Reg"/>
</dbReference>
<keyword evidence="2" id="KW-0808">Transferase</keyword>
<feature type="domain" description="Methyltransferase FkbM" evidence="1">
    <location>
        <begin position="49"/>
        <end position="233"/>
    </location>
</feature>
<dbReference type="Gene3D" id="3.40.50.150">
    <property type="entry name" value="Vaccinia Virus protein VP39"/>
    <property type="match status" value="1"/>
</dbReference>
<dbReference type="PANTHER" id="PTHR34009:SF2">
    <property type="entry name" value="PROTEIN STAR"/>
    <property type="match status" value="1"/>
</dbReference>
<dbReference type="PANTHER" id="PTHR34009">
    <property type="entry name" value="PROTEIN STAR"/>
    <property type="match status" value="1"/>
</dbReference>
<evidence type="ECO:0000259" key="1">
    <source>
        <dbReference type="Pfam" id="PF05050"/>
    </source>
</evidence>
<comment type="caution">
    <text evidence="2">The sequence shown here is derived from an EMBL/GenBank/DDBJ whole genome shotgun (WGS) entry which is preliminary data.</text>
</comment>
<name>A0A951Q8C4_9CYAN</name>
<dbReference type="GO" id="GO:0006888">
    <property type="term" value="P:endoplasmic reticulum to Golgi vesicle-mediated transport"/>
    <property type="evidence" value="ECO:0007669"/>
    <property type="project" value="TreeGrafter"/>
</dbReference>
<keyword evidence="2" id="KW-0489">Methyltransferase</keyword>
<sequence length="256" mass="29584">MKQVLQQTINRLGYRISKIRPSIELSYIDVLDLVLQNYMQQKPDIFFVQIGANDGKTADPVTELIHKYRLRGLLVEPQPNIFKQLVKHYKDHPQLAFENSLIAAQNGTENFYAIRDDGQYKLPMWCYQIASLDREKMLELLSSQKQDLHLPTDIESLIETIPLPALTFQTLLEKHHVNQVDLLVIDTIGYDFEIIKMIPFDAIKPAIINFEHSLLSLDDQKECFAFLAKLGYSLIQVSVDTIAYLHAPTRKAFYTF</sequence>
<dbReference type="GO" id="GO:0005886">
    <property type="term" value="C:plasma membrane"/>
    <property type="evidence" value="ECO:0007669"/>
    <property type="project" value="TreeGrafter"/>
</dbReference>
<dbReference type="InterPro" id="IPR006342">
    <property type="entry name" value="FkbM_mtfrase"/>
</dbReference>
<reference evidence="2" key="1">
    <citation type="submission" date="2021-05" db="EMBL/GenBank/DDBJ databases">
        <authorList>
            <person name="Pietrasiak N."/>
            <person name="Ward R."/>
            <person name="Stajich J.E."/>
            <person name="Kurbessoian T."/>
        </authorList>
    </citation>
    <scope>NUCLEOTIDE SEQUENCE</scope>
    <source>
        <strain evidence="2">UHER 2000/2452</strain>
    </source>
</reference>
<dbReference type="InterPro" id="IPR029063">
    <property type="entry name" value="SAM-dependent_MTases_sf"/>
</dbReference>
<organism evidence="2 3">
    <name type="scientific">Drouetiella hepatica Uher 2000/2452</name>
    <dbReference type="NCBI Taxonomy" id="904376"/>
    <lineage>
        <taxon>Bacteria</taxon>
        <taxon>Bacillati</taxon>
        <taxon>Cyanobacteriota</taxon>
        <taxon>Cyanophyceae</taxon>
        <taxon>Oculatellales</taxon>
        <taxon>Oculatellaceae</taxon>
        <taxon>Drouetiella</taxon>
    </lineage>
</organism>
<dbReference type="GO" id="GO:0016197">
    <property type="term" value="P:endosomal transport"/>
    <property type="evidence" value="ECO:0007669"/>
    <property type="project" value="TreeGrafter"/>
</dbReference>
<dbReference type="Proteomes" id="UP000757435">
    <property type="component" value="Unassembled WGS sequence"/>
</dbReference>
<dbReference type="SUPFAM" id="SSF53335">
    <property type="entry name" value="S-adenosyl-L-methionine-dependent methyltransferases"/>
    <property type="match status" value="1"/>
</dbReference>
<accession>A0A951Q8C4</accession>
<dbReference type="AlphaFoldDB" id="A0A951Q8C4"/>